<sequence>SESKKQRTLDSTLAIFQQGKKKLALSDVLQKKLNQYLAEMIAVDGLPLAFTKGVGFNRIIEFLKPELNVMSPKTMSRVLED</sequence>
<accession>A0A147BJM6</accession>
<feature type="non-terminal residue" evidence="1">
    <location>
        <position position="1"/>
    </location>
</feature>
<proteinExistence type="predicted"/>
<dbReference type="AlphaFoldDB" id="A0A147BJM6"/>
<protein>
    <submittedName>
        <fullName evidence="1">Uncharacterized protein</fullName>
    </submittedName>
</protein>
<name>A0A147BJM6_IXORI</name>
<reference evidence="1" key="1">
    <citation type="journal article" date="2018" name="PLoS Negl. Trop. Dis.">
        <title>Sialome diversity of ticks revealed by RNAseq of single tick salivary glands.</title>
        <authorList>
            <person name="Perner J."/>
            <person name="Kropackova S."/>
            <person name="Kopacek P."/>
            <person name="Ribeiro J.M."/>
        </authorList>
    </citation>
    <scope>NUCLEOTIDE SEQUENCE</scope>
    <source>
        <strain evidence="1">Siblings of single egg batch collected in Ceske Budejovice</strain>
        <tissue evidence="1">Salivary glands</tissue>
    </source>
</reference>
<organism evidence="1">
    <name type="scientific">Ixodes ricinus</name>
    <name type="common">Common tick</name>
    <name type="synonym">Acarus ricinus</name>
    <dbReference type="NCBI Taxonomy" id="34613"/>
    <lineage>
        <taxon>Eukaryota</taxon>
        <taxon>Metazoa</taxon>
        <taxon>Ecdysozoa</taxon>
        <taxon>Arthropoda</taxon>
        <taxon>Chelicerata</taxon>
        <taxon>Arachnida</taxon>
        <taxon>Acari</taxon>
        <taxon>Parasitiformes</taxon>
        <taxon>Ixodida</taxon>
        <taxon>Ixodoidea</taxon>
        <taxon>Ixodidae</taxon>
        <taxon>Ixodinae</taxon>
        <taxon>Ixodes</taxon>
    </lineage>
</organism>
<feature type="non-terminal residue" evidence="1">
    <location>
        <position position="81"/>
    </location>
</feature>
<evidence type="ECO:0000313" key="1">
    <source>
        <dbReference type="EMBL" id="JAR90682.1"/>
    </source>
</evidence>
<dbReference type="EMBL" id="GEGO01004722">
    <property type="protein sequence ID" value="JAR90682.1"/>
    <property type="molecule type" value="Transcribed_RNA"/>
</dbReference>